<dbReference type="AlphaFoldDB" id="A0A2M7RNI7"/>
<name>A0A2M7RNI7_9BACT</name>
<comment type="caution">
    <text evidence="2">The sequence shown here is derived from an EMBL/GenBank/DDBJ whole genome shotgun (WGS) entry which is preliminary data.</text>
</comment>
<dbReference type="Pfam" id="PF00535">
    <property type="entry name" value="Glycos_transf_2"/>
    <property type="match status" value="1"/>
</dbReference>
<dbReference type="InterPro" id="IPR001173">
    <property type="entry name" value="Glyco_trans_2-like"/>
</dbReference>
<dbReference type="PANTHER" id="PTHR22916">
    <property type="entry name" value="GLYCOSYLTRANSFERASE"/>
    <property type="match status" value="1"/>
</dbReference>
<feature type="domain" description="Glycosyltransferase 2-like" evidence="1">
    <location>
        <begin position="9"/>
        <end position="167"/>
    </location>
</feature>
<accession>A0A2M7RNI7</accession>
<dbReference type="Proteomes" id="UP000229371">
    <property type="component" value="Unassembled WGS sequence"/>
</dbReference>
<dbReference type="InterPro" id="IPR029044">
    <property type="entry name" value="Nucleotide-diphossugar_trans"/>
</dbReference>
<sequence length="242" mass="27522">MEINNPLISIVMPLYNHYKYVDDAINSILNQTYNNIELIIVDDGSTDGSSTIALQAVIRDKRVKYVCQDNRGTGEALNSGYQMAKGKYGTWVSSDNVYYPQMLLTFYDFLQNNNSQFVFSAFDIYQNDKYHHTFKLGGINNACILNDFITRSFNTCITGICFLYSMDLKNKCGNFLDIPGEDYYMGVCMGFETNVGYIPISLGKYRRHDNFVSGRLEKNLSLHIKNGGISAVEMVKRLISLK</sequence>
<gene>
    <name evidence="2" type="ORF">COY61_00970</name>
</gene>
<evidence type="ECO:0000259" key="1">
    <source>
        <dbReference type="Pfam" id="PF00535"/>
    </source>
</evidence>
<dbReference type="GO" id="GO:0016758">
    <property type="term" value="F:hexosyltransferase activity"/>
    <property type="evidence" value="ECO:0007669"/>
    <property type="project" value="UniProtKB-ARBA"/>
</dbReference>
<dbReference type="SUPFAM" id="SSF53448">
    <property type="entry name" value="Nucleotide-diphospho-sugar transferases"/>
    <property type="match status" value="1"/>
</dbReference>
<organism evidence="2 3">
    <name type="scientific">bacterium (Candidatus Gribaldobacteria) CG_4_10_14_0_8_um_filter_33_9</name>
    <dbReference type="NCBI Taxonomy" id="2014266"/>
    <lineage>
        <taxon>Bacteria</taxon>
        <taxon>Candidatus Gribaldobacteria</taxon>
    </lineage>
</organism>
<dbReference type="CDD" id="cd00761">
    <property type="entry name" value="Glyco_tranf_GTA_type"/>
    <property type="match status" value="1"/>
</dbReference>
<reference evidence="3" key="1">
    <citation type="submission" date="2017-09" db="EMBL/GenBank/DDBJ databases">
        <title>Depth-based differentiation of microbial function through sediment-hosted aquifers and enrichment of novel symbionts in the deep terrestrial subsurface.</title>
        <authorList>
            <person name="Probst A.J."/>
            <person name="Ladd B."/>
            <person name="Jarett J.K."/>
            <person name="Geller-Mcgrath D.E."/>
            <person name="Sieber C.M.K."/>
            <person name="Emerson J.B."/>
            <person name="Anantharaman K."/>
            <person name="Thomas B.C."/>
            <person name="Malmstrom R."/>
            <person name="Stieglmeier M."/>
            <person name="Klingl A."/>
            <person name="Woyke T."/>
            <person name="Ryan C.M."/>
            <person name="Banfield J.F."/>
        </authorList>
    </citation>
    <scope>NUCLEOTIDE SEQUENCE [LARGE SCALE GENOMIC DNA]</scope>
</reference>
<dbReference type="EMBL" id="PFMI01000027">
    <property type="protein sequence ID" value="PIZ00984.1"/>
    <property type="molecule type" value="Genomic_DNA"/>
</dbReference>
<evidence type="ECO:0000313" key="2">
    <source>
        <dbReference type="EMBL" id="PIZ00984.1"/>
    </source>
</evidence>
<dbReference type="PANTHER" id="PTHR22916:SF3">
    <property type="entry name" value="UDP-GLCNAC:BETAGAL BETA-1,3-N-ACETYLGLUCOSAMINYLTRANSFERASE-LIKE PROTEIN 1"/>
    <property type="match status" value="1"/>
</dbReference>
<protein>
    <recommendedName>
        <fullName evidence="1">Glycosyltransferase 2-like domain-containing protein</fullName>
    </recommendedName>
</protein>
<proteinExistence type="predicted"/>
<dbReference type="Gene3D" id="3.90.550.10">
    <property type="entry name" value="Spore Coat Polysaccharide Biosynthesis Protein SpsA, Chain A"/>
    <property type="match status" value="1"/>
</dbReference>
<evidence type="ECO:0000313" key="3">
    <source>
        <dbReference type="Proteomes" id="UP000229371"/>
    </source>
</evidence>